<evidence type="ECO:0000313" key="5">
    <source>
        <dbReference type="Proteomes" id="UP000266301"/>
    </source>
</evidence>
<dbReference type="Pfam" id="PF01063">
    <property type="entry name" value="Aminotran_4"/>
    <property type="match status" value="1"/>
</dbReference>
<dbReference type="GO" id="GO:0008652">
    <property type="term" value="P:amino acid biosynthetic process"/>
    <property type="evidence" value="ECO:0007669"/>
    <property type="project" value="UniProtKB-ARBA"/>
</dbReference>
<keyword evidence="4" id="KW-0032">Aminotransferase</keyword>
<name>A0A386H4U0_9CLOT</name>
<dbReference type="InterPro" id="IPR043132">
    <property type="entry name" value="BCAT-like_C"/>
</dbReference>
<accession>A0A386H4U0</accession>
<dbReference type="Gene3D" id="3.30.470.10">
    <property type="match status" value="1"/>
</dbReference>
<gene>
    <name evidence="4" type="ORF">D4Z93_09385</name>
</gene>
<comment type="similarity">
    <text evidence="2">Belongs to the class-IV pyridoxal-phosphate-dependent aminotransferase family.</text>
</comment>
<dbReference type="PANTHER" id="PTHR42743:SF11">
    <property type="entry name" value="AMINODEOXYCHORISMATE LYASE"/>
    <property type="match status" value="1"/>
</dbReference>
<dbReference type="FunFam" id="3.20.10.10:FF:000002">
    <property type="entry name" value="D-alanine aminotransferase"/>
    <property type="match status" value="1"/>
</dbReference>
<dbReference type="KEGG" id="cfer:D4Z93_09385"/>
<keyword evidence="3" id="KW-0663">Pyridoxal phosphate</keyword>
<dbReference type="InterPro" id="IPR001544">
    <property type="entry name" value="Aminotrans_IV"/>
</dbReference>
<organism evidence="4 5">
    <name type="scientific">Clostridium fermenticellae</name>
    <dbReference type="NCBI Taxonomy" id="2068654"/>
    <lineage>
        <taxon>Bacteria</taxon>
        <taxon>Bacillati</taxon>
        <taxon>Bacillota</taxon>
        <taxon>Clostridia</taxon>
        <taxon>Eubacteriales</taxon>
        <taxon>Clostridiaceae</taxon>
        <taxon>Clostridium</taxon>
    </lineage>
</organism>
<reference evidence="4 5" key="1">
    <citation type="journal article" date="2019" name="Int. J. Syst. Evol. Microbiol.">
        <title>Clostridium fermenticellae sp. nov., isolated from the mud in a fermentation cellar for the production of the Chinese liquor, baijiu.</title>
        <authorList>
            <person name="Xu P.X."/>
            <person name="Chai L.J."/>
            <person name="Qiu T."/>
            <person name="Zhang X.J."/>
            <person name="Lu Z.M."/>
            <person name="Xiao C."/>
            <person name="Wang S.T."/>
            <person name="Shen C.H."/>
            <person name="Shi J.S."/>
            <person name="Xu Z.H."/>
        </authorList>
    </citation>
    <scope>NUCLEOTIDE SEQUENCE [LARGE SCALE GENOMIC DNA]</scope>
    <source>
        <strain evidence="4 5">JN500901</strain>
    </source>
</reference>
<dbReference type="GO" id="GO:0046394">
    <property type="term" value="P:carboxylic acid biosynthetic process"/>
    <property type="evidence" value="ECO:0007669"/>
    <property type="project" value="UniProtKB-ARBA"/>
</dbReference>
<dbReference type="EMBL" id="CP032416">
    <property type="protein sequence ID" value="AYD40732.1"/>
    <property type="molecule type" value="Genomic_DNA"/>
</dbReference>
<dbReference type="CDD" id="cd00449">
    <property type="entry name" value="PLPDE_IV"/>
    <property type="match status" value="1"/>
</dbReference>
<dbReference type="InterPro" id="IPR043131">
    <property type="entry name" value="BCAT-like_N"/>
</dbReference>
<dbReference type="PANTHER" id="PTHR42743">
    <property type="entry name" value="AMINO-ACID AMINOTRANSFERASE"/>
    <property type="match status" value="1"/>
</dbReference>
<keyword evidence="5" id="KW-1185">Reference proteome</keyword>
<protein>
    <submittedName>
        <fullName evidence="4">Aminotransferase class IV</fullName>
    </submittedName>
</protein>
<dbReference type="InterPro" id="IPR036038">
    <property type="entry name" value="Aminotransferase-like"/>
</dbReference>
<dbReference type="Gene3D" id="3.20.10.10">
    <property type="entry name" value="D-amino Acid Aminotransferase, subunit A, domain 2"/>
    <property type="match status" value="1"/>
</dbReference>
<evidence type="ECO:0000313" key="4">
    <source>
        <dbReference type="EMBL" id="AYD40732.1"/>
    </source>
</evidence>
<keyword evidence="4" id="KW-0808">Transferase</keyword>
<sequence>MSECINDYYIYNGDIKESKNFDKEILRTGKVLYEVIRIIDGKPLFFNKHMDRLRNSAKITGVTIKFSNQDIKEMIEKLINSNGIYSSNVKLIFNFDSISRKLNISAVYFVEHSYPSKENYEYGVNTIFYHGERETPNAKILNINFRQLVNKEIRAKNAFEAILLDRNGDITEGSKSNIFMIKEDNVITAPVQSVLPGTTRQTIIELCRKANINVVEKKVNYTEIESMDALFISGTSPKVLPIAKVEKSEFGSSKNRIVLQIMKLYDKEVYNDLAKA</sequence>
<evidence type="ECO:0000256" key="2">
    <source>
        <dbReference type="ARBA" id="ARBA00009320"/>
    </source>
</evidence>
<dbReference type="SUPFAM" id="SSF56752">
    <property type="entry name" value="D-aminoacid aminotransferase-like PLP-dependent enzymes"/>
    <property type="match status" value="1"/>
</dbReference>
<comment type="cofactor">
    <cofactor evidence="1">
        <name>pyridoxal 5'-phosphate</name>
        <dbReference type="ChEBI" id="CHEBI:597326"/>
    </cofactor>
</comment>
<dbReference type="Proteomes" id="UP000266301">
    <property type="component" value="Chromosome"/>
</dbReference>
<dbReference type="InterPro" id="IPR050571">
    <property type="entry name" value="Class-IV_PLP-Dep_Aminotrnsfr"/>
</dbReference>
<dbReference type="RefSeq" id="WP_119972956.1">
    <property type="nucleotide sequence ID" value="NZ_CP032416.1"/>
</dbReference>
<proteinExistence type="inferred from homology"/>
<dbReference type="GO" id="GO:0008483">
    <property type="term" value="F:transaminase activity"/>
    <property type="evidence" value="ECO:0007669"/>
    <property type="project" value="UniProtKB-KW"/>
</dbReference>
<evidence type="ECO:0000256" key="1">
    <source>
        <dbReference type="ARBA" id="ARBA00001933"/>
    </source>
</evidence>
<evidence type="ECO:0000256" key="3">
    <source>
        <dbReference type="ARBA" id="ARBA00022898"/>
    </source>
</evidence>
<dbReference type="GO" id="GO:0005829">
    <property type="term" value="C:cytosol"/>
    <property type="evidence" value="ECO:0007669"/>
    <property type="project" value="TreeGrafter"/>
</dbReference>
<dbReference type="AlphaFoldDB" id="A0A386H4U0"/>
<dbReference type="OrthoDB" id="9805628at2"/>